<keyword evidence="13" id="KW-0472">Membrane</keyword>
<keyword evidence="17" id="KW-0328">Glycosyltransferase</keyword>
<dbReference type="GO" id="GO:0005886">
    <property type="term" value="C:plasma membrane"/>
    <property type="evidence" value="ECO:0007669"/>
    <property type="project" value="UniProtKB-SubCell"/>
</dbReference>
<comment type="function">
    <text evidence="13">Involved in lipopolysaccharide (LPS) biosynthesis. Catalyzes the transfer of 3-deoxy-D-manno-octulosonate (Kdo) residue(s) from CMP-Kdo to lipid IV(A), the tetraacyldisaccharide-1,4'-bisphosphate precursor of lipid A.</text>
</comment>
<dbReference type="Proteomes" id="UP001229862">
    <property type="component" value="Chromosome"/>
</dbReference>
<evidence type="ECO:0000256" key="12">
    <source>
        <dbReference type="PIRSR" id="PIRSR639901-2"/>
    </source>
</evidence>
<evidence type="ECO:0000256" key="5">
    <source>
        <dbReference type="ARBA" id="ARBA00019077"/>
    </source>
</evidence>
<dbReference type="GO" id="GO:0009245">
    <property type="term" value="P:lipid A biosynthetic process"/>
    <property type="evidence" value="ECO:0007669"/>
    <property type="project" value="TreeGrafter"/>
</dbReference>
<comment type="subcellular location">
    <subcellularLocation>
        <location evidence="1">Cell inner membrane</location>
        <topology evidence="1">Single-pass membrane protein</topology>
        <orientation evidence="1">Cytoplasmic side</orientation>
    </subcellularLocation>
    <subcellularLocation>
        <location evidence="13">Cell membrane</location>
    </subcellularLocation>
</comment>
<dbReference type="PANTHER" id="PTHR42755">
    <property type="entry name" value="3-DEOXY-MANNO-OCTULOSONATE CYTIDYLYLTRANSFERASE"/>
    <property type="match status" value="1"/>
</dbReference>
<evidence type="ECO:0000256" key="10">
    <source>
        <dbReference type="ARBA" id="ARBA00049183"/>
    </source>
</evidence>
<organism evidence="17">
    <name type="scientific">Thiothrix subterranea</name>
    <dbReference type="NCBI Taxonomy" id="2735563"/>
    <lineage>
        <taxon>Bacteria</taxon>
        <taxon>Pseudomonadati</taxon>
        <taxon>Pseudomonadota</taxon>
        <taxon>Gammaproteobacteria</taxon>
        <taxon>Thiotrichales</taxon>
        <taxon>Thiotrichaceae</taxon>
        <taxon>Thiothrix</taxon>
    </lineage>
</organism>
<dbReference type="EC" id="2.4.99.12" evidence="4 13"/>
<dbReference type="Proteomes" id="UP001223336">
    <property type="component" value="Unassembled WGS sequence"/>
</dbReference>
<feature type="site" description="Transition state stabilizer" evidence="12">
    <location>
        <position position="210"/>
    </location>
</feature>
<dbReference type="InterPro" id="IPR038107">
    <property type="entry name" value="Glycos_transf_N_sf"/>
</dbReference>
<evidence type="ECO:0000256" key="4">
    <source>
        <dbReference type="ARBA" id="ARBA00012621"/>
    </source>
</evidence>
<dbReference type="EMBL" id="JAVFKN010000011">
    <property type="protein sequence ID" value="MDQ5768775.1"/>
    <property type="molecule type" value="Genomic_DNA"/>
</dbReference>
<dbReference type="FunFam" id="3.40.50.11720:FF:000001">
    <property type="entry name" value="3-deoxy-D-manno-octulosonic acid transferase"/>
    <property type="match status" value="1"/>
</dbReference>
<dbReference type="Gene3D" id="3.40.50.2000">
    <property type="entry name" value="Glycogen Phosphorylase B"/>
    <property type="match status" value="1"/>
</dbReference>
<comment type="similarity">
    <text evidence="3">Belongs to the glycosyltransferase group 1 family. Glycosyltransferase 30 subfamily.</text>
</comment>
<dbReference type="EMBL" id="CP133217">
    <property type="protein sequence ID" value="WML86543.1"/>
    <property type="molecule type" value="Genomic_DNA"/>
</dbReference>
<dbReference type="InterPro" id="IPR001296">
    <property type="entry name" value="Glyco_trans_1"/>
</dbReference>
<keyword evidence="13" id="KW-0812">Transmembrane</keyword>
<evidence type="ECO:0000256" key="13">
    <source>
        <dbReference type="RuleBase" id="RU365103"/>
    </source>
</evidence>
<dbReference type="AlphaFoldDB" id="A0AA51QWT1"/>
<protein>
    <recommendedName>
        <fullName evidence="5 13">3-deoxy-D-manno-octulosonic acid transferase</fullName>
        <shortName evidence="13">Kdo transferase</shortName>
        <ecNumber evidence="4 13">2.4.99.12</ecNumber>
    </recommendedName>
    <alternativeName>
        <fullName evidence="9 13">Lipid IV(A) 3-deoxy-D-manno-octulosonic acid transferase</fullName>
    </alternativeName>
</protein>
<comment type="catalytic activity">
    <reaction evidence="10 13">
        <text>lipid IVA (E. coli) + CMP-3-deoxy-beta-D-manno-octulosonate = alpha-Kdo-(2-&gt;6)-lipid IVA (E. coli) + CMP + H(+)</text>
        <dbReference type="Rhea" id="RHEA:28066"/>
        <dbReference type="ChEBI" id="CHEBI:15378"/>
        <dbReference type="ChEBI" id="CHEBI:58603"/>
        <dbReference type="ChEBI" id="CHEBI:60364"/>
        <dbReference type="ChEBI" id="CHEBI:60377"/>
        <dbReference type="ChEBI" id="CHEBI:85987"/>
        <dbReference type="EC" id="2.4.99.12"/>
    </reaction>
</comment>
<dbReference type="Gene3D" id="3.40.50.11720">
    <property type="entry name" value="3-Deoxy-D-manno-octulosonic-acid transferase, N-terminal domain"/>
    <property type="match status" value="1"/>
</dbReference>
<dbReference type="FunFam" id="3.40.50.2000:FF:000032">
    <property type="entry name" value="3-deoxy-D-manno-octulosonic acid transferase"/>
    <property type="match status" value="1"/>
</dbReference>
<sequence length="432" mass="48340">MTRVFYTLAFYLLVPLMVLRLLWRSRQQPAYRQRLAERFGYIAARTDITRPCIWIHSVSVGETIAARPLVEHLLNTYPTHQLWITTTTPTGSDTVKRLYGTRVLHSYFPYDLPGAVQRMLQRMQPQLVLIMETEIWPNLYDACQQRQIPLLLLNARLSTRSFQRYRRLETLTRNTLRGIRWIGARSLQDADYFQQLGATPAQIATCGNLKFALKIPTELRNIAHSLKQQWGNRPVLVAASTHIGEDEQVLAVFARLQQQIPNALLILVPRHPERFDKVYQQCVETGLTTLRRSAATALTADTAVLLGDSMGEMLLWFAVADIAFIGGSLVPHGGHNPLEAAAFGVPVISGIHTHNFTDLFPALYASGGAVEITDTAALYTQCLTWLQQPSLRQQAGENAAQFFAQQQGVLACIMQAITTLLPLTSPPPGDGT</sequence>
<dbReference type="Pfam" id="PF04413">
    <property type="entry name" value="Glycos_transf_N"/>
    <property type="match status" value="1"/>
</dbReference>
<evidence type="ECO:0000259" key="14">
    <source>
        <dbReference type="Pfam" id="PF00534"/>
    </source>
</evidence>
<gene>
    <name evidence="17" type="primary">waaA</name>
    <name evidence="16" type="ORF">RCC75_09560</name>
    <name evidence="17" type="ORF">RCG00_19945</name>
</gene>
<evidence type="ECO:0000256" key="7">
    <source>
        <dbReference type="ARBA" id="ARBA00022679"/>
    </source>
</evidence>
<evidence type="ECO:0000256" key="8">
    <source>
        <dbReference type="ARBA" id="ARBA00022968"/>
    </source>
</evidence>
<evidence type="ECO:0000256" key="2">
    <source>
        <dbReference type="ARBA" id="ARBA00004713"/>
    </source>
</evidence>
<feature type="site" description="Transition state stabilizer" evidence="12">
    <location>
        <position position="132"/>
    </location>
</feature>
<keyword evidence="13" id="KW-1133">Transmembrane helix</keyword>
<dbReference type="RefSeq" id="WP_308134744.1">
    <property type="nucleotide sequence ID" value="NZ_CP133217.1"/>
</dbReference>
<name>A0AA51QWT1_9GAMM</name>
<dbReference type="InterPro" id="IPR039901">
    <property type="entry name" value="Kdotransferase"/>
</dbReference>
<dbReference type="SUPFAM" id="SSF53756">
    <property type="entry name" value="UDP-Glycosyltransferase/glycogen phosphorylase"/>
    <property type="match status" value="1"/>
</dbReference>
<accession>A0AA51QWT1</accession>
<keyword evidence="13" id="KW-0448">Lipopolysaccharide biosynthesis</keyword>
<evidence type="ECO:0000256" key="6">
    <source>
        <dbReference type="ARBA" id="ARBA00022519"/>
    </source>
</evidence>
<proteinExistence type="inferred from homology"/>
<comment type="pathway">
    <text evidence="2 13">Bacterial outer membrane biogenesis; LPS core biosynthesis.</text>
</comment>
<evidence type="ECO:0000256" key="9">
    <source>
        <dbReference type="ARBA" id="ARBA00031445"/>
    </source>
</evidence>
<evidence type="ECO:0000256" key="1">
    <source>
        <dbReference type="ARBA" id="ARBA00004388"/>
    </source>
</evidence>
<evidence type="ECO:0000256" key="3">
    <source>
        <dbReference type="ARBA" id="ARBA00006380"/>
    </source>
</evidence>
<keyword evidence="18" id="KW-1185">Reference proteome</keyword>
<keyword evidence="7 13" id="KW-0808">Transferase</keyword>
<feature type="domain" description="3-deoxy-D-manno-octulosonic-acid transferase N-terminal" evidence="15">
    <location>
        <begin position="33"/>
        <end position="212"/>
    </location>
</feature>
<dbReference type="Pfam" id="PF00534">
    <property type="entry name" value="Glycos_transf_1"/>
    <property type="match status" value="1"/>
</dbReference>
<dbReference type="GO" id="GO:0043842">
    <property type="term" value="F:Kdo transferase activity"/>
    <property type="evidence" value="ECO:0007669"/>
    <property type="project" value="UniProtKB-EC"/>
</dbReference>
<dbReference type="NCBIfam" id="NF004388">
    <property type="entry name" value="PRK05749.1-4"/>
    <property type="match status" value="1"/>
</dbReference>
<dbReference type="PANTHER" id="PTHR42755:SF1">
    <property type="entry name" value="3-DEOXY-D-MANNO-OCTULOSONIC ACID TRANSFERASE, MITOCHONDRIAL-RELATED"/>
    <property type="match status" value="1"/>
</dbReference>
<keyword evidence="6" id="KW-0997">Cell inner membrane</keyword>
<dbReference type="InterPro" id="IPR007507">
    <property type="entry name" value="Glycos_transf_N"/>
</dbReference>
<keyword evidence="8" id="KW-0735">Signal-anchor</keyword>
<evidence type="ECO:0000313" key="18">
    <source>
        <dbReference type="Proteomes" id="UP001223336"/>
    </source>
</evidence>
<feature type="transmembrane region" description="Helical" evidence="13">
    <location>
        <begin position="6"/>
        <end position="23"/>
    </location>
</feature>
<feature type="domain" description="Glycosyl transferase family 1" evidence="14">
    <location>
        <begin position="248"/>
        <end position="401"/>
    </location>
</feature>
<dbReference type="GO" id="GO:0009244">
    <property type="term" value="P:lipopolysaccharide core region biosynthetic process"/>
    <property type="evidence" value="ECO:0007669"/>
    <property type="project" value="UniProtKB-UniRule"/>
</dbReference>
<keyword evidence="13" id="KW-1003">Cell membrane</keyword>
<evidence type="ECO:0000256" key="11">
    <source>
        <dbReference type="PIRSR" id="PIRSR639901-1"/>
    </source>
</evidence>
<feature type="active site" description="Proton acceptor" evidence="11">
    <location>
        <position position="62"/>
    </location>
</feature>
<evidence type="ECO:0000313" key="16">
    <source>
        <dbReference type="EMBL" id="MDQ5768775.1"/>
    </source>
</evidence>
<evidence type="ECO:0000313" key="17">
    <source>
        <dbReference type="EMBL" id="WML86543.1"/>
    </source>
</evidence>
<evidence type="ECO:0000259" key="15">
    <source>
        <dbReference type="Pfam" id="PF04413"/>
    </source>
</evidence>
<reference evidence="17 18" key="1">
    <citation type="submission" date="2023-08" db="EMBL/GenBank/DDBJ databases">
        <title>New molecular markers tilS and rpoB for phylogenetic and monitoring studies of the genus Thiothrix biodiversity.</title>
        <authorList>
            <person name="Ravin N.V."/>
            <person name="Smolyakov D."/>
            <person name="Markov N.D."/>
            <person name="Beletsky A.V."/>
            <person name="Mardanov A.V."/>
            <person name="Rudenko T.S."/>
            <person name="Grabovich M.Y."/>
        </authorList>
    </citation>
    <scope>NUCLEOTIDE SEQUENCE</scope>
    <source>
        <strain evidence="17">DNT52</strain>
        <strain evidence="16 18">H33</strain>
    </source>
</reference>